<keyword evidence="3" id="KW-1185">Reference proteome</keyword>
<evidence type="ECO:0000256" key="1">
    <source>
        <dbReference type="HAMAP-Rule" id="MF_00697"/>
    </source>
</evidence>
<dbReference type="OrthoDB" id="9763101at2"/>
<proteinExistence type="inferred from homology"/>
<dbReference type="PANTHER" id="PTHR42194:SF1">
    <property type="entry name" value="UPF0276 PROTEIN HI_1600"/>
    <property type="match status" value="1"/>
</dbReference>
<organism evidence="2 3">
    <name type="scientific">Legionella londiniensis</name>
    <dbReference type="NCBI Taxonomy" id="45068"/>
    <lineage>
        <taxon>Bacteria</taxon>
        <taxon>Pseudomonadati</taxon>
        <taxon>Pseudomonadota</taxon>
        <taxon>Gammaproteobacteria</taxon>
        <taxon>Legionellales</taxon>
        <taxon>Legionellaceae</taxon>
        <taxon>Legionella</taxon>
    </lineage>
</organism>
<dbReference type="Gene3D" id="3.20.20.150">
    <property type="entry name" value="Divalent-metal-dependent TIM barrel enzymes"/>
    <property type="match status" value="1"/>
</dbReference>
<dbReference type="RefSeq" id="WP_058528340.1">
    <property type="nucleotide sequence ID" value="NZ_CAAAHZ010000004.1"/>
</dbReference>
<evidence type="ECO:0000313" key="3">
    <source>
        <dbReference type="Proteomes" id="UP000054997"/>
    </source>
</evidence>
<dbReference type="STRING" id="45068.Llon_0317"/>
<name>A0A0W0VS65_9GAMM</name>
<comment type="similarity">
    <text evidence="1">Belongs to the UPF0276 family.</text>
</comment>
<protein>
    <recommendedName>
        <fullName evidence="1">UPF0276 protein Llon_0317</fullName>
    </recommendedName>
</protein>
<dbReference type="PATRIC" id="fig|45068.5.peg.337"/>
<gene>
    <name evidence="2" type="ORF">Llon_0317</name>
</gene>
<sequence length="286" mass="32447">MASKHHSFKPGSYSVGVGLRSQHYQEFLTPSQGIDFLEVHPENYFGKGGNPHYHLERIAKHYPLSFHGVGLSLGSTDGINKAHLEKLKSLIDCYEPILVSEHLCWTSVKGIYFNDLLPLPYTEESLDLVINHINQVQDYLKRPILIENISTYLEFEHSEMPEYEFINQVIKATGCGMLLDINNLYVNANNHGWCMATYLNNLPFIAIEEIHLAGFTRKEFDDGSILIDTHDKPVAGAVWDLYIQCIQRIGSRPTLIEWDKDLPELTTLLKEAEKAKAILENAHVAA</sequence>
<dbReference type="Pfam" id="PF05114">
    <property type="entry name" value="MbnB_TglH_ChrH"/>
    <property type="match status" value="1"/>
</dbReference>
<reference evidence="2 3" key="1">
    <citation type="submission" date="2015-11" db="EMBL/GenBank/DDBJ databases">
        <title>Genomic analysis of 38 Legionella species identifies large and diverse effector repertoires.</title>
        <authorList>
            <person name="Burstein D."/>
            <person name="Amaro F."/>
            <person name="Zusman T."/>
            <person name="Lifshitz Z."/>
            <person name="Cohen O."/>
            <person name="Gilbert J.A."/>
            <person name="Pupko T."/>
            <person name="Shuman H.A."/>
            <person name="Segal G."/>
        </authorList>
    </citation>
    <scope>NUCLEOTIDE SEQUENCE [LARGE SCALE GENOMIC DNA]</scope>
    <source>
        <strain evidence="2 3">ATCC 49505</strain>
    </source>
</reference>
<dbReference type="HAMAP" id="MF_00697">
    <property type="entry name" value="UPF0276"/>
    <property type="match status" value="1"/>
</dbReference>
<accession>A0A0W0VS65</accession>
<dbReference type="InterPro" id="IPR007801">
    <property type="entry name" value="MbnB/TglH/ChrH"/>
</dbReference>
<dbReference type="NCBIfam" id="NF003818">
    <property type="entry name" value="PRK05409.1"/>
    <property type="match status" value="1"/>
</dbReference>
<dbReference type="AlphaFoldDB" id="A0A0W0VS65"/>
<dbReference type="InterPro" id="IPR036237">
    <property type="entry name" value="Xyl_isomerase-like_sf"/>
</dbReference>
<dbReference type="SUPFAM" id="SSF51658">
    <property type="entry name" value="Xylose isomerase-like"/>
    <property type="match status" value="1"/>
</dbReference>
<dbReference type="PANTHER" id="PTHR42194">
    <property type="entry name" value="UPF0276 PROTEIN HI_1600"/>
    <property type="match status" value="1"/>
</dbReference>
<dbReference type="Proteomes" id="UP000054997">
    <property type="component" value="Unassembled WGS sequence"/>
</dbReference>
<evidence type="ECO:0000313" key="2">
    <source>
        <dbReference type="EMBL" id="KTD22927.1"/>
    </source>
</evidence>
<dbReference type="EMBL" id="LNYK01000003">
    <property type="protein sequence ID" value="KTD22927.1"/>
    <property type="molecule type" value="Genomic_DNA"/>
</dbReference>
<comment type="caution">
    <text evidence="2">The sequence shown here is derived from an EMBL/GenBank/DDBJ whole genome shotgun (WGS) entry which is preliminary data.</text>
</comment>